<keyword evidence="6" id="KW-1185">Reference proteome</keyword>
<dbReference type="InterPro" id="IPR000850">
    <property type="entry name" value="Adenylat/UMP-CMP_kin"/>
</dbReference>
<reference evidence="5" key="1">
    <citation type="submission" date="2025-08" db="UniProtKB">
        <authorList>
            <consortium name="Ensembl"/>
        </authorList>
    </citation>
    <scope>IDENTIFICATION</scope>
</reference>
<evidence type="ECO:0000256" key="1">
    <source>
        <dbReference type="ARBA" id="ARBA00022679"/>
    </source>
</evidence>
<dbReference type="Ensembl" id="ENSCVAT00000005803.1">
    <property type="protein sequence ID" value="ENSCVAP00000005960.1"/>
    <property type="gene ID" value="ENSCVAG00000007440.1"/>
</dbReference>
<name>A0A3Q2FLX7_CYPVA</name>
<feature type="transmembrane region" description="Helical" evidence="4">
    <location>
        <begin position="440"/>
        <end position="464"/>
    </location>
</feature>
<dbReference type="SUPFAM" id="SSF52540">
    <property type="entry name" value="P-loop containing nucleoside triphosphate hydrolases"/>
    <property type="match status" value="1"/>
</dbReference>
<protein>
    <submittedName>
        <fullName evidence="5">Uncharacterized protein</fullName>
    </submittedName>
</protein>
<dbReference type="GO" id="GO:0005524">
    <property type="term" value="F:ATP binding"/>
    <property type="evidence" value="ECO:0007669"/>
    <property type="project" value="InterPro"/>
</dbReference>
<dbReference type="PANTHER" id="PTHR23359">
    <property type="entry name" value="NUCLEOTIDE KINASE"/>
    <property type="match status" value="1"/>
</dbReference>
<evidence type="ECO:0000313" key="5">
    <source>
        <dbReference type="Ensembl" id="ENSCVAP00000005960.1"/>
    </source>
</evidence>
<evidence type="ECO:0000256" key="3">
    <source>
        <dbReference type="ARBA" id="ARBA00022777"/>
    </source>
</evidence>
<keyword evidence="4" id="KW-0812">Transmembrane</keyword>
<dbReference type="GO" id="GO:0006139">
    <property type="term" value="P:nucleobase-containing compound metabolic process"/>
    <property type="evidence" value="ECO:0007669"/>
    <property type="project" value="InterPro"/>
</dbReference>
<evidence type="ECO:0000256" key="2">
    <source>
        <dbReference type="ARBA" id="ARBA00022741"/>
    </source>
</evidence>
<dbReference type="GeneTree" id="ENSGT00740000115564"/>
<accession>A0A3Q2FLX7</accession>
<keyword evidence="1" id="KW-0808">Transferase</keyword>
<dbReference type="STRING" id="28743.ENSCVAP00000005960"/>
<keyword evidence="4" id="KW-1133">Transmembrane helix</keyword>
<evidence type="ECO:0000313" key="6">
    <source>
        <dbReference type="Proteomes" id="UP000265020"/>
    </source>
</evidence>
<dbReference type="AlphaFoldDB" id="A0A3Q2FLX7"/>
<dbReference type="GO" id="GO:0019205">
    <property type="term" value="F:nucleobase-containing compound kinase activity"/>
    <property type="evidence" value="ECO:0007669"/>
    <property type="project" value="InterPro"/>
</dbReference>
<keyword evidence="3" id="KW-0418">Kinase</keyword>
<dbReference type="InterPro" id="IPR027417">
    <property type="entry name" value="P-loop_NTPase"/>
</dbReference>
<sequence>MEAFVDNLDEDDVGRERLPAKPTCFIIFGKPVKFMRLAVGEVISGLRHFLMNSFLSAGYVLSCLPFISEDSLKICQQIELIQNLKLSPDFIINIKCEDKDLIQRLSGLRQNPESGQLYNRDQWKQEDVCSRNEIMDDDEGQVIIAHKLPSDVWIPENLPRNAFTRINMYKDYLLRPLEATIMLNNYQTLLTQYGHPHALLLYYFIVAVKRLEWRCYFSAETEYLLKYMSSIRTVAPGFPWKRSRWGRACPVALKEGNIYEGKHEFSVGFQDKLYILSSEEAYCKFVENPFRYLIPPMPRPPCKVSIIGPPLAGKSTICSLLAQHYGAVVLNIEELSQPLLAKAEEERIEKIKEETKQTAIEKINMKMEMDGEKHLGKYVKLIQLMSQIEEMDSTAEARTGWVLDNFPKSHSEMAVLEKAAILPDLIICLVDSSGHQGKCMILVFVMPTFYFMTCLSFFHFIIYCTMQY</sequence>
<dbReference type="Gene3D" id="3.40.50.300">
    <property type="entry name" value="P-loop containing nucleotide triphosphate hydrolases"/>
    <property type="match status" value="2"/>
</dbReference>
<keyword evidence="4" id="KW-0472">Membrane</keyword>
<keyword evidence="2" id="KW-0547">Nucleotide-binding</keyword>
<proteinExistence type="predicted"/>
<dbReference type="Proteomes" id="UP000265020">
    <property type="component" value="Unassembled WGS sequence"/>
</dbReference>
<evidence type="ECO:0000256" key="4">
    <source>
        <dbReference type="SAM" id="Phobius"/>
    </source>
</evidence>
<organism evidence="5 6">
    <name type="scientific">Cyprinodon variegatus</name>
    <name type="common">Sheepshead minnow</name>
    <dbReference type="NCBI Taxonomy" id="28743"/>
    <lineage>
        <taxon>Eukaryota</taxon>
        <taxon>Metazoa</taxon>
        <taxon>Chordata</taxon>
        <taxon>Craniata</taxon>
        <taxon>Vertebrata</taxon>
        <taxon>Euteleostomi</taxon>
        <taxon>Actinopterygii</taxon>
        <taxon>Neopterygii</taxon>
        <taxon>Teleostei</taxon>
        <taxon>Neoteleostei</taxon>
        <taxon>Acanthomorphata</taxon>
        <taxon>Ovalentaria</taxon>
        <taxon>Atherinomorphae</taxon>
        <taxon>Cyprinodontiformes</taxon>
        <taxon>Cyprinodontidae</taxon>
        <taxon>Cyprinodon</taxon>
    </lineage>
</organism>
<reference evidence="5" key="2">
    <citation type="submission" date="2025-09" db="UniProtKB">
        <authorList>
            <consortium name="Ensembl"/>
        </authorList>
    </citation>
    <scope>IDENTIFICATION</scope>
</reference>